<organism evidence="1 2">
    <name type="scientific">Trichoplusia ni</name>
    <name type="common">Cabbage looper</name>
    <dbReference type="NCBI Taxonomy" id="7111"/>
    <lineage>
        <taxon>Eukaryota</taxon>
        <taxon>Metazoa</taxon>
        <taxon>Ecdysozoa</taxon>
        <taxon>Arthropoda</taxon>
        <taxon>Hexapoda</taxon>
        <taxon>Insecta</taxon>
        <taxon>Pterygota</taxon>
        <taxon>Neoptera</taxon>
        <taxon>Endopterygota</taxon>
        <taxon>Lepidoptera</taxon>
        <taxon>Glossata</taxon>
        <taxon>Ditrysia</taxon>
        <taxon>Noctuoidea</taxon>
        <taxon>Noctuidae</taxon>
        <taxon>Plusiinae</taxon>
        <taxon>Trichoplusia</taxon>
    </lineage>
</organism>
<evidence type="ECO:0000313" key="2">
    <source>
        <dbReference type="RefSeq" id="XP_026740263.1"/>
    </source>
</evidence>
<dbReference type="InParanoid" id="A0A7E5WHS9"/>
<dbReference type="OrthoDB" id="7334959at2759"/>
<dbReference type="GeneID" id="113502776"/>
<dbReference type="RefSeq" id="XP_026740263.1">
    <property type="nucleotide sequence ID" value="XM_026884462.1"/>
</dbReference>
<reference evidence="2" key="1">
    <citation type="submission" date="2025-08" db="UniProtKB">
        <authorList>
            <consortium name="RefSeq"/>
        </authorList>
    </citation>
    <scope>IDENTIFICATION</scope>
</reference>
<evidence type="ECO:0000313" key="1">
    <source>
        <dbReference type="Proteomes" id="UP000322000"/>
    </source>
</evidence>
<dbReference type="Proteomes" id="UP000322000">
    <property type="component" value="Chromosome 18"/>
</dbReference>
<keyword evidence="1" id="KW-1185">Reference proteome</keyword>
<dbReference type="AlphaFoldDB" id="A0A7E5WHS9"/>
<sequence>MLYTSNMAKYLYHRSQCLIKSTNNPLKNITRTTIIPNAVPIPENNLDKDMLRNLRIAVSPSYGHGSNSYATNKCTSTSTLAGDPKRLSNIQDIRAEILEKWVKRPQPDIHKEWLKNIMFN</sequence>
<accession>A0A7E5WHS9</accession>
<name>A0A7E5WHS9_TRINI</name>
<protein>
    <submittedName>
        <fullName evidence="2">Uncharacterized protein LOC113502776</fullName>
    </submittedName>
</protein>
<proteinExistence type="predicted"/>
<dbReference type="KEGG" id="tnl:113502776"/>
<gene>
    <name evidence="2" type="primary">LOC113502776</name>
</gene>